<evidence type="ECO:0000256" key="3">
    <source>
        <dbReference type="ARBA" id="ARBA00022723"/>
    </source>
</evidence>
<protein>
    <recommendedName>
        <fullName evidence="7">Nudix hydrolase domain-containing protein</fullName>
    </recommendedName>
</protein>
<evidence type="ECO:0000256" key="5">
    <source>
        <dbReference type="ARBA" id="ARBA00022842"/>
    </source>
</evidence>
<sequence length="288" mass="32133">MLRSLLLRRIVLTTIPRRSGTWTGNSMAEEWGSVKLKNLAEQLRFYKPPASCWWPKDDMSEEIGGGGVSSHLGVAESVAMRSNSELSAARKRTQRASVLICLFEGSEGDLRVILTKRSGNLSSHSGEVALPGGKMEEGDVDESETALREAREEIGLNPSHVKVITTLEPFLSKHLLRVTPVVGLLTNRESFLPVLNPGEVDAIFDAPLEMFLKNENHRSEEKQWMGFNYTLHHFDFETENKKFLIWGLTAGILVRAASIIYQKPPEFEEMLPNFAAIQNIVSGSDPEL</sequence>
<accession>A0A0D6R3M9</accession>
<dbReference type="AlphaFoldDB" id="A0A0D6R3M9"/>
<evidence type="ECO:0000256" key="2">
    <source>
        <dbReference type="ARBA" id="ARBA00001946"/>
    </source>
</evidence>
<feature type="domain" description="Nudix hydrolase" evidence="7">
    <location>
        <begin position="93"/>
        <end position="249"/>
    </location>
</feature>
<keyword evidence="6" id="KW-0464">Manganese</keyword>
<reference evidence="8" key="1">
    <citation type="submission" date="2015-03" db="EMBL/GenBank/DDBJ databases">
        <title>A transcriptome of Araucaria cunninghamii, an australian fine timber species.</title>
        <authorList>
            <person name="Jing Yi C.J.Y."/>
            <person name="Yin San L.Y.S."/>
            <person name="Abdul Karim S.S."/>
            <person name="Wan Azmi N.N."/>
            <person name="Hercus R.R."/>
            <person name="Croft L.L."/>
        </authorList>
    </citation>
    <scope>NUCLEOTIDE SEQUENCE</scope>
    <source>
        <strain evidence="8">MI0301</strain>
        <tissue evidence="8">Leaf</tissue>
    </source>
</reference>
<dbReference type="InterPro" id="IPR015797">
    <property type="entry name" value="NUDIX_hydrolase-like_dom_sf"/>
</dbReference>
<dbReference type="GO" id="GO:0006637">
    <property type="term" value="P:acyl-CoA metabolic process"/>
    <property type="evidence" value="ECO:0007669"/>
    <property type="project" value="UniProtKB-ARBA"/>
</dbReference>
<dbReference type="Pfam" id="PF00293">
    <property type="entry name" value="NUDIX"/>
    <property type="match status" value="1"/>
</dbReference>
<dbReference type="GO" id="GO:0015937">
    <property type="term" value="P:coenzyme A biosynthetic process"/>
    <property type="evidence" value="ECO:0007669"/>
    <property type="project" value="UniProtKB-ARBA"/>
</dbReference>
<dbReference type="GO" id="GO:0046872">
    <property type="term" value="F:metal ion binding"/>
    <property type="evidence" value="ECO:0007669"/>
    <property type="project" value="UniProtKB-KW"/>
</dbReference>
<evidence type="ECO:0000259" key="7">
    <source>
        <dbReference type="PROSITE" id="PS51462"/>
    </source>
</evidence>
<evidence type="ECO:0000256" key="1">
    <source>
        <dbReference type="ARBA" id="ARBA00001936"/>
    </source>
</evidence>
<evidence type="ECO:0000313" key="8">
    <source>
        <dbReference type="EMBL" id="JAG96485.1"/>
    </source>
</evidence>
<proteinExistence type="predicted"/>
<dbReference type="GO" id="GO:0005737">
    <property type="term" value="C:cytoplasm"/>
    <property type="evidence" value="ECO:0007669"/>
    <property type="project" value="UniProtKB-ARBA"/>
</dbReference>
<comment type="cofactor">
    <cofactor evidence="1">
        <name>Mn(2+)</name>
        <dbReference type="ChEBI" id="CHEBI:29035"/>
    </cofactor>
</comment>
<dbReference type="GO" id="GO:0015938">
    <property type="term" value="P:coenzyme A catabolic process"/>
    <property type="evidence" value="ECO:0007669"/>
    <property type="project" value="TreeGrafter"/>
</dbReference>
<dbReference type="GO" id="GO:0010945">
    <property type="term" value="F:coenzyme A diphosphatase activity"/>
    <property type="evidence" value="ECO:0007669"/>
    <property type="project" value="InterPro"/>
</dbReference>
<dbReference type="GO" id="GO:0008893">
    <property type="term" value="F:guanosine-3',5'-bis(diphosphate) 3'-diphosphatase activity"/>
    <property type="evidence" value="ECO:0007669"/>
    <property type="project" value="UniProtKB-ARBA"/>
</dbReference>
<dbReference type="FunFam" id="3.90.79.10:FF:000036">
    <property type="entry name" value="Nudix hydrolase 11"/>
    <property type="match status" value="1"/>
</dbReference>
<dbReference type="CDD" id="cd03426">
    <property type="entry name" value="NUDIX_CoAse_Nudt7"/>
    <property type="match status" value="1"/>
</dbReference>
<dbReference type="InterPro" id="IPR045121">
    <property type="entry name" value="CoAse"/>
</dbReference>
<evidence type="ECO:0000256" key="6">
    <source>
        <dbReference type="ARBA" id="ARBA00023211"/>
    </source>
</evidence>
<keyword evidence="5" id="KW-0460">Magnesium</keyword>
<dbReference type="SUPFAM" id="SSF55811">
    <property type="entry name" value="Nudix"/>
    <property type="match status" value="1"/>
</dbReference>
<organism evidence="8">
    <name type="scientific">Araucaria cunninghamii</name>
    <name type="common">Hoop pine</name>
    <name type="synonym">Moreton Bay pine</name>
    <dbReference type="NCBI Taxonomy" id="56994"/>
    <lineage>
        <taxon>Eukaryota</taxon>
        <taxon>Viridiplantae</taxon>
        <taxon>Streptophyta</taxon>
        <taxon>Embryophyta</taxon>
        <taxon>Tracheophyta</taxon>
        <taxon>Spermatophyta</taxon>
        <taxon>Pinopsida</taxon>
        <taxon>Pinidae</taxon>
        <taxon>Conifers II</taxon>
        <taxon>Araucariales</taxon>
        <taxon>Araucariaceae</taxon>
        <taxon>Araucaria</taxon>
    </lineage>
</organism>
<dbReference type="Gene3D" id="3.90.79.10">
    <property type="entry name" value="Nucleoside Triphosphate Pyrophosphohydrolase"/>
    <property type="match status" value="1"/>
</dbReference>
<dbReference type="PANTHER" id="PTHR12992">
    <property type="entry name" value="NUDIX HYDROLASE"/>
    <property type="match status" value="1"/>
</dbReference>
<dbReference type="InterPro" id="IPR000086">
    <property type="entry name" value="NUDIX_hydrolase_dom"/>
</dbReference>
<evidence type="ECO:0000256" key="4">
    <source>
        <dbReference type="ARBA" id="ARBA00022801"/>
    </source>
</evidence>
<dbReference type="PROSITE" id="PS51462">
    <property type="entry name" value="NUDIX"/>
    <property type="match status" value="1"/>
</dbReference>
<keyword evidence="3" id="KW-0479">Metal-binding</keyword>
<keyword evidence="4" id="KW-0378">Hydrolase</keyword>
<name>A0A0D6R3M9_ARACU</name>
<dbReference type="EMBL" id="GCKF01037299">
    <property type="protein sequence ID" value="JAG96485.1"/>
    <property type="molecule type" value="Transcribed_RNA"/>
</dbReference>
<comment type="cofactor">
    <cofactor evidence="2">
        <name>Mg(2+)</name>
        <dbReference type="ChEBI" id="CHEBI:18420"/>
    </cofactor>
</comment>
<dbReference type="PANTHER" id="PTHR12992:SF24">
    <property type="entry name" value="PEROXISOMAL COENZYME A DIPHOSPHATASE NUDT7"/>
    <property type="match status" value="1"/>
</dbReference>